<dbReference type="AlphaFoldDB" id="A0A844ZLP7"/>
<evidence type="ECO:0000256" key="2">
    <source>
        <dbReference type="ARBA" id="ARBA00038825"/>
    </source>
</evidence>
<dbReference type="InterPro" id="IPR002937">
    <property type="entry name" value="Amino_oxidase"/>
</dbReference>
<evidence type="ECO:0000256" key="3">
    <source>
        <dbReference type="ARBA" id="ARBA00040298"/>
    </source>
</evidence>
<organism evidence="5 6">
    <name type="scientific">Alteraurantiacibacter aestuarii</name>
    <dbReference type="NCBI Taxonomy" id="650004"/>
    <lineage>
        <taxon>Bacteria</taxon>
        <taxon>Pseudomonadati</taxon>
        <taxon>Pseudomonadota</taxon>
        <taxon>Alphaproteobacteria</taxon>
        <taxon>Sphingomonadales</taxon>
        <taxon>Erythrobacteraceae</taxon>
        <taxon>Alteraurantiacibacter</taxon>
    </lineage>
</organism>
<dbReference type="SUPFAM" id="SSF51905">
    <property type="entry name" value="FAD/NAD(P)-binding domain"/>
    <property type="match status" value="1"/>
</dbReference>
<reference evidence="5 6" key="1">
    <citation type="submission" date="2019-12" db="EMBL/GenBank/DDBJ databases">
        <title>Genomic-based taxomic classification of the family Erythrobacteraceae.</title>
        <authorList>
            <person name="Xu L."/>
        </authorList>
    </citation>
    <scope>NUCLEOTIDE SEQUENCE [LARGE SCALE GENOMIC DNA]</scope>
    <source>
        <strain evidence="5 6">JCM 16339</strain>
    </source>
</reference>
<dbReference type="EMBL" id="WTYY01000003">
    <property type="protein sequence ID" value="MXO88494.1"/>
    <property type="molecule type" value="Genomic_DNA"/>
</dbReference>
<dbReference type="GO" id="GO:0016491">
    <property type="term" value="F:oxidoreductase activity"/>
    <property type="evidence" value="ECO:0007669"/>
    <property type="project" value="InterPro"/>
</dbReference>
<dbReference type="Proteomes" id="UP000435243">
    <property type="component" value="Unassembled WGS sequence"/>
</dbReference>
<proteinExistence type="predicted"/>
<evidence type="ECO:0000259" key="4">
    <source>
        <dbReference type="Pfam" id="PF01593"/>
    </source>
</evidence>
<dbReference type="InterPro" id="IPR036188">
    <property type="entry name" value="FAD/NAD-bd_sf"/>
</dbReference>
<sequence>MSDADIIVIGSGHNGLVAAAYLAVAGKSVLVLERNEWHGGGVVTRELTRPGFHHDQHSMSHIFIQGNPLLLNDELGLKSKYGLKYLFPEVPMMSVWEDGATLPLNRDPHKSAEAIRHFSEKDARTFLEMSRQAAEWLPMIQAGLYSPPMPVGAQTAMMDQSAEGREIMRTMAVSTFDLMDELFEHEKVKAHFGRVAGENLVSPDEKATGIGAYVFLGFLEKFGFGVPVGGSGSLTNALIACIEDHGGKVVNNSQVREIVSDGSRATGVVLDNGDRLSANDGIIGAIHPHVLPDMVPSLPANVAKNARRTHITDAACFTVHAALDAPMKFKAKDAQGGELSAVMYELMPDSYEDMRRAFDELRYGNFSPTPLVGVGQLTQHDPSRAPDGKAIFHAWDYVPYARKDGRNWDEAKGEFAEKMIARMGDFIENVPDIVLDYHCDSPVDMERTSPSFFRGDLHGIATTTYQSGSHRPTPELGQYRVPGVDRLYLVGPFQHPGGGVFGAGRATAMVMAEDIGVDFDEIRI</sequence>
<evidence type="ECO:0000313" key="6">
    <source>
        <dbReference type="Proteomes" id="UP000435243"/>
    </source>
</evidence>
<comment type="caution">
    <text evidence="5">The sequence shown here is derived from an EMBL/GenBank/DDBJ whole genome shotgun (WGS) entry which is preliminary data.</text>
</comment>
<dbReference type="Gene3D" id="3.50.50.60">
    <property type="entry name" value="FAD/NAD(P)-binding domain"/>
    <property type="match status" value="2"/>
</dbReference>
<comment type="subunit">
    <text evidence="2">Interacts with COX5B; this interaction may contribute to localize PYROXD2 to the inner face of the inner mitochondrial membrane.</text>
</comment>
<accession>A0A844ZLP7</accession>
<evidence type="ECO:0000313" key="5">
    <source>
        <dbReference type="EMBL" id="MXO88494.1"/>
    </source>
</evidence>
<dbReference type="PANTHER" id="PTHR10668">
    <property type="entry name" value="PHYTOENE DEHYDROGENASE"/>
    <property type="match status" value="1"/>
</dbReference>
<keyword evidence="6" id="KW-1185">Reference proteome</keyword>
<dbReference type="RefSeq" id="WP_160590695.1">
    <property type="nucleotide sequence ID" value="NZ_BAAAFP010000001.1"/>
</dbReference>
<evidence type="ECO:0000256" key="1">
    <source>
        <dbReference type="ARBA" id="ARBA00037217"/>
    </source>
</evidence>
<dbReference type="PANTHER" id="PTHR10668:SF103">
    <property type="entry name" value="PYRIDINE NUCLEOTIDE-DISULFIDE OXIDOREDUCTASE DOMAIN-CONTAINING PROTEIN 2"/>
    <property type="match status" value="1"/>
</dbReference>
<comment type="function">
    <text evidence="1">Probable oxidoreductase that may play a role as regulator of mitochondrial function.</text>
</comment>
<dbReference type="Pfam" id="PF01593">
    <property type="entry name" value="Amino_oxidase"/>
    <property type="match status" value="1"/>
</dbReference>
<dbReference type="OrthoDB" id="9774675at2"/>
<feature type="domain" description="Amine oxidase" evidence="4">
    <location>
        <begin position="15"/>
        <end position="327"/>
    </location>
</feature>
<protein>
    <recommendedName>
        <fullName evidence="3">Pyridine nucleotide-disulfide oxidoreductase domain-containing protein 2</fullName>
    </recommendedName>
</protein>
<name>A0A844ZLP7_9SPHN</name>
<gene>
    <name evidence="5" type="ORF">GRI32_07045</name>
</gene>